<dbReference type="SUPFAM" id="SSF52172">
    <property type="entry name" value="CheY-like"/>
    <property type="match status" value="2"/>
</dbReference>
<dbReference type="InterPro" id="IPR003594">
    <property type="entry name" value="HATPase_dom"/>
</dbReference>
<dbReference type="PANTHER" id="PTHR43047">
    <property type="entry name" value="TWO-COMPONENT HISTIDINE PROTEIN KINASE"/>
    <property type="match status" value="1"/>
</dbReference>
<dbReference type="RefSeq" id="WP_213640120.1">
    <property type="nucleotide sequence ID" value="NZ_JADPMV010000001.1"/>
</dbReference>
<feature type="modified residue" description="4-aspartylphosphate" evidence="6">
    <location>
        <position position="978"/>
    </location>
</feature>
<dbReference type="InterPro" id="IPR013655">
    <property type="entry name" value="PAS_fold_3"/>
</dbReference>
<dbReference type="InterPro" id="IPR000014">
    <property type="entry name" value="PAS"/>
</dbReference>
<evidence type="ECO:0000256" key="2">
    <source>
        <dbReference type="ARBA" id="ARBA00012438"/>
    </source>
</evidence>
<dbReference type="CDD" id="cd00156">
    <property type="entry name" value="REC"/>
    <property type="match status" value="1"/>
</dbReference>
<evidence type="ECO:0000256" key="3">
    <source>
        <dbReference type="ARBA" id="ARBA00022553"/>
    </source>
</evidence>
<evidence type="ECO:0000256" key="4">
    <source>
        <dbReference type="ARBA" id="ARBA00022679"/>
    </source>
</evidence>
<dbReference type="InterPro" id="IPR035965">
    <property type="entry name" value="PAS-like_dom_sf"/>
</dbReference>
<dbReference type="SMART" id="SM00387">
    <property type="entry name" value="HATPase_c"/>
    <property type="match status" value="1"/>
</dbReference>
<dbReference type="CDD" id="cd16922">
    <property type="entry name" value="HATPase_EvgS-ArcB-TorS-like"/>
    <property type="match status" value="1"/>
</dbReference>
<evidence type="ECO:0000256" key="5">
    <source>
        <dbReference type="ARBA" id="ARBA00022777"/>
    </source>
</evidence>
<dbReference type="Pfam" id="PF02518">
    <property type="entry name" value="HATPase_c"/>
    <property type="match status" value="1"/>
</dbReference>
<evidence type="ECO:0000259" key="8">
    <source>
        <dbReference type="PROSITE" id="PS50110"/>
    </source>
</evidence>
<feature type="domain" description="Response regulatory" evidence="8">
    <location>
        <begin position="930"/>
        <end position="1039"/>
    </location>
</feature>
<feature type="domain" description="PAS" evidence="9">
    <location>
        <begin position="307"/>
        <end position="384"/>
    </location>
</feature>
<dbReference type="EC" id="2.7.13.3" evidence="2"/>
<dbReference type="SUPFAM" id="SSF55781">
    <property type="entry name" value="GAF domain-like"/>
    <property type="match status" value="1"/>
</dbReference>
<feature type="domain" description="PAS" evidence="9">
    <location>
        <begin position="174"/>
        <end position="226"/>
    </location>
</feature>
<feature type="domain" description="PAC" evidence="10">
    <location>
        <begin position="261"/>
        <end position="313"/>
    </location>
</feature>
<feature type="domain" description="Histidine kinase" evidence="7">
    <location>
        <begin position="573"/>
        <end position="791"/>
    </location>
</feature>
<accession>A0ABS5Q2E2</accession>
<evidence type="ECO:0000259" key="10">
    <source>
        <dbReference type="PROSITE" id="PS50113"/>
    </source>
</evidence>
<dbReference type="InterPro" id="IPR029016">
    <property type="entry name" value="GAF-like_dom_sf"/>
</dbReference>
<dbReference type="PROSITE" id="PS50109">
    <property type="entry name" value="HIS_KIN"/>
    <property type="match status" value="1"/>
</dbReference>
<keyword evidence="4" id="KW-0808">Transferase</keyword>
<dbReference type="Pfam" id="PF01590">
    <property type="entry name" value="GAF"/>
    <property type="match status" value="1"/>
</dbReference>
<evidence type="ECO:0000256" key="1">
    <source>
        <dbReference type="ARBA" id="ARBA00000085"/>
    </source>
</evidence>
<feature type="domain" description="PAC" evidence="10">
    <location>
        <begin position="386"/>
        <end position="437"/>
    </location>
</feature>
<evidence type="ECO:0000313" key="11">
    <source>
        <dbReference type="EMBL" id="MBS7662829.1"/>
    </source>
</evidence>
<dbReference type="SMART" id="SM00086">
    <property type="entry name" value="PAC"/>
    <property type="match status" value="3"/>
</dbReference>
<dbReference type="SUPFAM" id="SSF55874">
    <property type="entry name" value="ATPase domain of HSP90 chaperone/DNA topoisomerase II/histidine kinase"/>
    <property type="match status" value="1"/>
</dbReference>
<feature type="domain" description="PAC" evidence="10">
    <location>
        <begin position="517"/>
        <end position="569"/>
    </location>
</feature>
<dbReference type="Pfam" id="PF08448">
    <property type="entry name" value="PAS_4"/>
    <property type="match status" value="1"/>
</dbReference>
<dbReference type="Pfam" id="PF00512">
    <property type="entry name" value="HisKA"/>
    <property type="match status" value="1"/>
</dbReference>
<evidence type="ECO:0000256" key="6">
    <source>
        <dbReference type="PROSITE-ProRule" id="PRU00169"/>
    </source>
</evidence>
<dbReference type="Pfam" id="PF00989">
    <property type="entry name" value="PAS"/>
    <property type="match status" value="1"/>
</dbReference>
<dbReference type="Gene3D" id="3.30.565.10">
    <property type="entry name" value="Histidine kinase-like ATPase, C-terminal domain"/>
    <property type="match status" value="1"/>
</dbReference>
<dbReference type="Pfam" id="PF08447">
    <property type="entry name" value="PAS_3"/>
    <property type="match status" value="1"/>
</dbReference>
<feature type="domain" description="Response regulatory" evidence="8">
    <location>
        <begin position="806"/>
        <end position="922"/>
    </location>
</feature>
<name>A0ABS5Q2E2_9PSED</name>
<feature type="modified residue" description="4-aspartylphosphate" evidence="6">
    <location>
        <position position="855"/>
    </location>
</feature>
<dbReference type="NCBIfam" id="TIGR00229">
    <property type="entry name" value="sensory_box"/>
    <property type="match status" value="2"/>
</dbReference>
<dbReference type="SUPFAM" id="SSF47384">
    <property type="entry name" value="Homodimeric domain of signal transducing histidine kinase"/>
    <property type="match status" value="1"/>
</dbReference>
<dbReference type="InterPro" id="IPR013767">
    <property type="entry name" value="PAS_fold"/>
</dbReference>
<dbReference type="PANTHER" id="PTHR43047:SF72">
    <property type="entry name" value="OSMOSENSING HISTIDINE PROTEIN KINASE SLN1"/>
    <property type="match status" value="1"/>
</dbReference>
<dbReference type="InterPro" id="IPR001610">
    <property type="entry name" value="PAC"/>
</dbReference>
<dbReference type="InterPro" id="IPR036890">
    <property type="entry name" value="HATPase_C_sf"/>
</dbReference>
<dbReference type="PROSITE" id="PS50112">
    <property type="entry name" value="PAS"/>
    <property type="match status" value="3"/>
</dbReference>
<reference evidence="11 12" key="1">
    <citation type="journal article" date="2021" name="Syst. Appl. Microbiol.">
        <title>Pseudomonas lalucatii sp. nov. isolated from Vallgornera, a karstic cave in Mallorca, Western Mediterranean.</title>
        <authorList>
            <person name="Busquets A."/>
            <person name="Mulet M."/>
            <person name="Gomila M."/>
            <person name="Garcia-Valdes E."/>
        </authorList>
    </citation>
    <scope>NUCLEOTIDE SEQUENCE [LARGE SCALE GENOMIC DNA]</scope>
    <source>
        <strain evidence="11 12">R1b54</strain>
    </source>
</reference>
<evidence type="ECO:0000259" key="9">
    <source>
        <dbReference type="PROSITE" id="PS50112"/>
    </source>
</evidence>
<keyword evidence="5" id="KW-0418">Kinase</keyword>
<dbReference type="InterPro" id="IPR003661">
    <property type="entry name" value="HisK_dim/P_dom"/>
</dbReference>
<dbReference type="Gene3D" id="3.40.50.2300">
    <property type="match status" value="2"/>
</dbReference>
<dbReference type="InterPro" id="IPR001789">
    <property type="entry name" value="Sig_transdc_resp-reg_receiver"/>
</dbReference>
<dbReference type="SUPFAM" id="SSF55785">
    <property type="entry name" value="PYP-like sensor domain (PAS domain)"/>
    <property type="match status" value="3"/>
</dbReference>
<feature type="domain" description="PAS" evidence="9">
    <location>
        <begin position="438"/>
        <end position="514"/>
    </location>
</feature>
<dbReference type="InterPro" id="IPR013656">
    <property type="entry name" value="PAS_4"/>
</dbReference>
<dbReference type="SMART" id="SM00065">
    <property type="entry name" value="GAF"/>
    <property type="match status" value="1"/>
</dbReference>
<dbReference type="InterPro" id="IPR004358">
    <property type="entry name" value="Sig_transdc_His_kin-like_C"/>
</dbReference>
<dbReference type="SMART" id="SM00091">
    <property type="entry name" value="PAS"/>
    <property type="match status" value="3"/>
</dbReference>
<dbReference type="EMBL" id="JADPMV010000001">
    <property type="protein sequence ID" value="MBS7662829.1"/>
    <property type="molecule type" value="Genomic_DNA"/>
</dbReference>
<dbReference type="PROSITE" id="PS50113">
    <property type="entry name" value="PAC"/>
    <property type="match status" value="3"/>
</dbReference>
<protein>
    <recommendedName>
        <fullName evidence="2">histidine kinase</fullName>
        <ecNumber evidence="2">2.7.13.3</ecNumber>
    </recommendedName>
</protein>
<organism evidence="11 12">
    <name type="scientific">Pseudomonas lalucatii</name>
    <dbReference type="NCBI Taxonomy" id="1424203"/>
    <lineage>
        <taxon>Bacteria</taxon>
        <taxon>Pseudomonadati</taxon>
        <taxon>Pseudomonadota</taxon>
        <taxon>Gammaproteobacteria</taxon>
        <taxon>Pseudomonadales</taxon>
        <taxon>Pseudomonadaceae</taxon>
        <taxon>Pseudomonas</taxon>
    </lineage>
</organism>
<comment type="caution">
    <text evidence="11">The sequence shown here is derived from an EMBL/GenBank/DDBJ whole genome shotgun (WGS) entry which is preliminary data.</text>
</comment>
<dbReference type="CDD" id="cd00082">
    <property type="entry name" value="HisKA"/>
    <property type="match status" value="1"/>
</dbReference>
<dbReference type="CDD" id="cd00130">
    <property type="entry name" value="PAS"/>
    <property type="match status" value="3"/>
</dbReference>
<sequence length="1048" mass="114900">MNRVPSGAPLPPDEAARLAELRRYALLDSPAEQAYDDLTQLAAQLCDTPIALISLVDERRQWFKSRVGLDACETPREFAFCAHAILADQLFEVGNALEDPRFHDNPLVTGAPHIRFYAGMPLTGSGGHPLGTLCVIDSRPRQLSAQQRDGLQRLARQVVQLCELRLSQRRQAEQAALQRAILDSAGSAIVTTDAAGHISGINPAAEQLLGFSRQQLLGQPLATSLLGARRRDAANEEESRQTSPDCDLAALLGRAAKARVEPFEWTYIRQDGSRLPLLLTLSTIQGEGGQPLGFVIIAQDLGPLEAAQQRLRHIAAQIPGMVFQAQLREQGTVRFPYASEGIEDIYGLAPEDVHERSTAIFAAIHPDDRATAVASILRSARELGPWRQEYRVQHPRKGLIWVEGQATPRRQPDGSVIWHGVLTDISARKRQQALLEQQEEMNQRLLEALAEGVVACDAQGNLTLFNETARRWHGTDVGQLPPEQWGEYYDLFEADGLTPLAEAQIPLLRALRGERVRQSEISILAKGQAPRLVSTNADPLYAPDGRQLGAVAVMHDITEHRRIERLQREFVSTVSHELRTPLTSIAGSLGLIQGGALGQLPAEMQQMLEIAHHNSLRLSHLINDLLDMDKLVAGKMTFDVSDLELSALLDDSRASNQAYADQHGVQLVQGAVAPVRVRADAMRVQQVLANFLSNAIKFSPRGSQVQLDATTIGHRVRVSVRDQGPGIAEQFRARIFQKFSQADATDSRQKGGTGLGLAISKELIERMSGRIGFDSIEGQGATFWFELPALEGQPRAAAAENDPRPCLLVVEDEADIAQLLRQLLSQAGYRVVLAASLEQARARLAEQTFAALTLDLGLPDGSGLQLIRELRDAPATEDLPVLVISAASEEGRLQLKGGVQAIDWLGKPFDPQRLLERVRQALRGLPEKPRVLHVEDDADLRLVIAEQGRALADFVPAGSLREARQRLLQEHFDLVLLDLGLPDGSGLTLLEALHRDHPELPVVVLSAQELPAEQFGQVHAALAKSRGNAQHFLQLLGRLLPAKENRHA</sequence>
<dbReference type="PRINTS" id="PR00344">
    <property type="entry name" value="BCTRLSENSOR"/>
</dbReference>
<keyword evidence="12" id="KW-1185">Reference proteome</keyword>
<evidence type="ECO:0000313" key="12">
    <source>
        <dbReference type="Proteomes" id="UP001196601"/>
    </source>
</evidence>
<dbReference type="InterPro" id="IPR011006">
    <property type="entry name" value="CheY-like_superfamily"/>
</dbReference>
<dbReference type="Gene3D" id="1.10.287.130">
    <property type="match status" value="1"/>
</dbReference>
<dbReference type="Pfam" id="PF00072">
    <property type="entry name" value="Response_reg"/>
    <property type="match status" value="2"/>
</dbReference>
<dbReference type="PROSITE" id="PS50110">
    <property type="entry name" value="RESPONSE_REGULATORY"/>
    <property type="match status" value="2"/>
</dbReference>
<dbReference type="Gene3D" id="3.30.450.20">
    <property type="entry name" value="PAS domain"/>
    <property type="match status" value="3"/>
</dbReference>
<dbReference type="Proteomes" id="UP001196601">
    <property type="component" value="Unassembled WGS sequence"/>
</dbReference>
<comment type="catalytic activity">
    <reaction evidence="1">
        <text>ATP + protein L-histidine = ADP + protein N-phospho-L-histidine.</text>
        <dbReference type="EC" id="2.7.13.3"/>
    </reaction>
</comment>
<dbReference type="InterPro" id="IPR000700">
    <property type="entry name" value="PAS-assoc_C"/>
</dbReference>
<keyword evidence="3 6" id="KW-0597">Phosphoprotein</keyword>
<dbReference type="InterPro" id="IPR003018">
    <property type="entry name" value="GAF"/>
</dbReference>
<dbReference type="SMART" id="SM00448">
    <property type="entry name" value="REC"/>
    <property type="match status" value="2"/>
</dbReference>
<dbReference type="InterPro" id="IPR036097">
    <property type="entry name" value="HisK_dim/P_sf"/>
</dbReference>
<dbReference type="Gene3D" id="3.30.450.40">
    <property type="match status" value="1"/>
</dbReference>
<dbReference type="SMART" id="SM00388">
    <property type="entry name" value="HisKA"/>
    <property type="match status" value="1"/>
</dbReference>
<proteinExistence type="predicted"/>
<gene>
    <name evidence="11" type="ORF">I0D00_12875</name>
</gene>
<evidence type="ECO:0000259" key="7">
    <source>
        <dbReference type="PROSITE" id="PS50109"/>
    </source>
</evidence>
<dbReference type="InterPro" id="IPR005467">
    <property type="entry name" value="His_kinase_dom"/>
</dbReference>